<keyword evidence="2 9" id="KW-0121">Carboxypeptidase</keyword>
<dbReference type="SUPFAM" id="SSF141986">
    <property type="entry name" value="LD-carboxypeptidase A C-terminal domain-like"/>
    <property type="match status" value="1"/>
</dbReference>
<gene>
    <name evidence="9" type="ORF">E9531_12645</name>
</gene>
<dbReference type="GO" id="GO:0006508">
    <property type="term" value="P:proteolysis"/>
    <property type="evidence" value="ECO:0007669"/>
    <property type="project" value="UniProtKB-KW"/>
</dbReference>
<proteinExistence type="inferred from homology"/>
<feature type="active site" description="Charge relay system" evidence="6">
    <location>
        <position position="240"/>
    </location>
</feature>
<feature type="active site" description="Nucleophile" evidence="6">
    <location>
        <position position="139"/>
    </location>
</feature>
<evidence type="ECO:0000256" key="6">
    <source>
        <dbReference type="PIRSR" id="PIRSR028757-1"/>
    </source>
</evidence>
<feature type="domain" description="LD-carboxypeptidase C-terminal" evidence="8">
    <location>
        <begin position="211"/>
        <end position="325"/>
    </location>
</feature>
<evidence type="ECO:0000259" key="7">
    <source>
        <dbReference type="Pfam" id="PF02016"/>
    </source>
</evidence>
<feature type="domain" description="LD-carboxypeptidase N-terminal" evidence="7">
    <location>
        <begin position="40"/>
        <end position="159"/>
    </location>
</feature>
<dbReference type="SUPFAM" id="SSF52317">
    <property type="entry name" value="Class I glutamine amidotransferase-like"/>
    <property type="match status" value="1"/>
</dbReference>
<evidence type="ECO:0000259" key="8">
    <source>
        <dbReference type="Pfam" id="PF17676"/>
    </source>
</evidence>
<dbReference type="InterPro" id="IPR029062">
    <property type="entry name" value="Class_I_gatase-like"/>
</dbReference>
<keyword evidence="3" id="KW-0645">Protease</keyword>
<dbReference type="PANTHER" id="PTHR30237:SF2">
    <property type="entry name" value="MUREIN TETRAPEPTIDE CARBOXYPEPTIDASE"/>
    <property type="match status" value="1"/>
</dbReference>
<dbReference type="InterPro" id="IPR040449">
    <property type="entry name" value="Peptidase_S66_N"/>
</dbReference>
<dbReference type="Pfam" id="PF02016">
    <property type="entry name" value="Peptidase_S66"/>
    <property type="match status" value="1"/>
</dbReference>
<reference evidence="9 10" key="1">
    <citation type="journal article" date="2015" name="Antonie Van Leeuwenhoek">
        <title>Lampropedia puyangensis sp. nov., isolated from symptomatic bark of Populus ? euramericana canker and emended description of Lampropedia hyalina (Ehrenberg 1832) Lee et al. 2004.</title>
        <authorList>
            <person name="Li Y."/>
            <person name="Wang T."/>
            <person name="Piao C.G."/>
            <person name="Wang L.F."/>
            <person name="Tian G.Z."/>
            <person name="Zhu T.H."/>
            <person name="Guo M.W."/>
        </authorList>
    </citation>
    <scope>NUCLEOTIDE SEQUENCE [LARGE SCALE GENOMIC DNA]</scope>
    <source>
        <strain evidence="9 10">2-bin</strain>
    </source>
</reference>
<dbReference type="InterPro" id="IPR003507">
    <property type="entry name" value="S66_fam"/>
</dbReference>
<feature type="active site" description="Charge relay system" evidence="6">
    <location>
        <position position="310"/>
    </location>
</feature>
<dbReference type="Gene3D" id="3.50.30.60">
    <property type="entry name" value="LD-carboxypeptidase A C-terminal domain-like"/>
    <property type="match status" value="1"/>
</dbReference>
<keyword evidence="4" id="KW-0378">Hydrolase</keyword>
<dbReference type="PANTHER" id="PTHR30237">
    <property type="entry name" value="MURAMOYLTETRAPEPTIDE CARBOXYPEPTIDASE"/>
    <property type="match status" value="1"/>
</dbReference>
<comment type="similarity">
    <text evidence="1">Belongs to the peptidase S66 family.</text>
</comment>
<dbReference type="GO" id="GO:0004180">
    <property type="term" value="F:carboxypeptidase activity"/>
    <property type="evidence" value="ECO:0007669"/>
    <property type="project" value="UniProtKB-KW"/>
</dbReference>
<sequence>MNTKYKAFCDDPDCTHAHHSWLAADNALHEGGHEIRQRRVYVYSPSGAVQDKVAIRRGARYLTKAGYDMVLDEAVFARQTRFAGDHATRLAAIKRAADSGADVALISRGGYGLNHLLPLIDYAHVAQSIDAGVQWMGFSDFTALQLAVLAKTGRVTWAGASLGVDLGHADGPDEITLACFEDVAFRVGEGAGWRIGKDNAEYAGLDLQGATLWGGNLAVLSAMVGTPYFPQVDGGVLFLEDVAESPYRIERMLIQLEQAGVLGAQKALVLGHFTHANVTAHDRGFNLKTVVQALRDRLQIPVLTQLPFGHIRTKVCLPVGAKVDLQVGAREALLVWGHV</sequence>
<evidence type="ECO:0000313" key="10">
    <source>
        <dbReference type="Proteomes" id="UP000308917"/>
    </source>
</evidence>
<dbReference type="EMBL" id="STFG01000015">
    <property type="protein sequence ID" value="THT99244.1"/>
    <property type="molecule type" value="Genomic_DNA"/>
</dbReference>
<dbReference type="Pfam" id="PF17676">
    <property type="entry name" value="Peptidase_S66C"/>
    <property type="match status" value="1"/>
</dbReference>
<evidence type="ECO:0000256" key="1">
    <source>
        <dbReference type="ARBA" id="ARBA00010233"/>
    </source>
</evidence>
<dbReference type="PIRSF" id="PIRSF028757">
    <property type="entry name" value="LD-carboxypeptidase"/>
    <property type="match status" value="1"/>
</dbReference>
<evidence type="ECO:0000256" key="4">
    <source>
        <dbReference type="ARBA" id="ARBA00022801"/>
    </source>
</evidence>
<comment type="caution">
    <text evidence="9">The sequence shown here is derived from an EMBL/GenBank/DDBJ whole genome shotgun (WGS) entry which is preliminary data.</text>
</comment>
<accession>A0A4S8EZ67</accession>
<name>A0A4S8EZ67_9BURK</name>
<evidence type="ECO:0000256" key="3">
    <source>
        <dbReference type="ARBA" id="ARBA00022670"/>
    </source>
</evidence>
<dbReference type="InterPro" id="IPR040921">
    <property type="entry name" value="Peptidase_S66C"/>
</dbReference>
<evidence type="ECO:0000256" key="2">
    <source>
        <dbReference type="ARBA" id="ARBA00022645"/>
    </source>
</evidence>
<dbReference type="Proteomes" id="UP000308917">
    <property type="component" value="Unassembled WGS sequence"/>
</dbReference>
<dbReference type="RefSeq" id="WP_136574137.1">
    <property type="nucleotide sequence ID" value="NZ_STFG01000015.1"/>
</dbReference>
<dbReference type="Gene3D" id="3.40.50.10740">
    <property type="entry name" value="Class I glutamine amidotransferase-like"/>
    <property type="match status" value="1"/>
</dbReference>
<protein>
    <submittedName>
        <fullName evidence="9">LD-carboxypeptidase</fullName>
    </submittedName>
</protein>
<dbReference type="OrthoDB" id="9807329at2"/>
<organism evidence="9 10">
    <name type="scientific">Lampropedia puyangensis</name>
    <dbReference type="NCBI Taxonomy" id="1330072"/>
    <lineage>
        <taxon>Bacteria</taxon>
        <taxon>Pseudomonadati</taxon>
        <taxon>Pseudomonadota</taxon>
        <taxon>Betaproteobacteria</taxon>
        <taxon>Burkholderiales</taxon>
        <taxon>Comamonadaceae</taxon>
        <taxon>Lampropedia</taxon>
    </lineage>
</organism>
<dbReference type="InterPro" id="IPR027478">
    <property type="entry name" value="LdcA_N"/>
</dbReference>
<dbReference type="GO" id="GO:0008236">
    <property type="term" value="F:serine-type peptidase activity"/>
    <property type="evidence" value="ECO:0007669"/>
    <property type="project" value="UniProtKB-KW"/>
</dbReference>
<keyword evidence="5" id="KW-0720">Serine protease</keyword>
<dbReference type="AlphaFoldDB" id="A0A4S8EZ67"/>
<keyword evidence="10" id="KW-1185">Reference proteome</keyword>
<evidence type="ECO:0000256" key="5">
    <source>
        <dbReference type="ARBA" id="ARBA00022825"/>
    </source>
</evidence>
<evidence type="ECO:0000313" key="9">
    <source>
        <dbReference type="EMBL" id="THT99244.1"/>
    </source>
</evidence>
<dbReference type="CDD" id="cd07025">
    <property type="entry name" value="Peptidase_S66"/>
    <property type="match status" value="1"/>
</dbReference>
<dbReference type="InterPro" id="IPR027461">
    <property type="entry name" value="Carboxypeptidase_A_C_sf"/>
</dbReference>